<evidence type="ECO:0000256" key="1">
    <source>
        <dbReference type="SAM" id="MobiDB-lite"/>
    </source>
</evidence>
<name>A0A1V3FI16_9BACL</name>
<evidence type="ECO:0000313" key="3">
    <source>
        <dbReference type="Proteomes" id="UP000188597"/>
    </source>
</evidence>
<evidence type="ECO:0000313" key="2">
    <source>
        <dbReference type="EMBL" id="OOE01329.1"/>
    </source>
</evidence>
<dbReference type="RefSeq" id="WP_171978998.1">
    <property type="nucleotide sequence ID" value="NZ_MQMF01000093.1"/>
</dbReference>
<dbReference type="EMBL" id="MQMF01000093">
    <property type="protein sequence ID" value="OOE01329.1"/>
    <property type="molecule type" value="Genomic_DNA"/>
</dbReference>
<feature type="region of interest" description="Disordered" evidence="1">
    <location>
        <begin position="54"/>
        <end position="79"/>
    </location>
</feature>
<dbReference type="AlphaFoldDB" id="A0A1V3FI16"/>
<reference evidence="2 3" key="1">
    <citation type="submission" date="2016-11" db="EMBL/GenBank/DDBJ databases">
        <authorList>
            <person name="Jaros S."/>
            <person name="Januszkiewicz K."/>
            <person name="Wedrychowicz H."/>
        </authorList>
    </citation>
    <scope>NUCLEOTIDE SEQUENCE [LARGE SCALE GENOMIC DNA]</scope>
    <source>
        <strain evidence="2 3">Con a/3</strain>
    </source>
</reference>
<sequence>EAVRAEHPDIDPDLVATIPTVHAVELHAATAAFKAAESRMNQARSVVLHGAGTAKTIHDEDGQKVATRSSKPGGRPYLTLTRNYEPAVALPAAA</sequence>
<organism evidence="2 3">
    <name type="scientific">Fictibacillus arsenicus</name>
    <dbReference type="NCBI Taxonomy" id="255247"/>
    <lineage>
        <taxon>Bacteria</taxon>
        <taxon>Bacillati</taxon>
        <taxon>Bacillota</taxon>
        <taxon>Bacilli</taxon>
        <taxon>Bacillales</taxon>
        <taxon>Fictibacillaceae</taxon>
        <taxon>Fictibacillus</taxon>
    </lineage>
</organism>
<gene>
    <name evidence="2" type="ORF">UN64_20350</name>
</gene>
<accession>A0A1V3FI16</accession>
<dbReference type="Proteomes" id="UP000188597">
    <property type="component" value="Unassembled WGS sequence"/>
</dbReference>
<protein>
    <submittedName>
        <fullName evidence="2">Uncharacterized protein</fullName>
    </submittedName>
</protein>
<proteinExistence type="predicted"/>
<feature type="non-terminal residue" evidence="2">
    <location>
        <position position="1"/>
    </location>
</feature>
<comment type="caution">
    <text evidence="2">The sequence shown here is derived from an EMBL/GenBank/DDBJ whole genome shotgun (WGS) entry which is preliminary data.</text>
</comment>